<dbReference type="AlphaFoldDB" id="A0AAV6QEY4"/>
<evidence type="ECO:0000313" key="3">
    <source>
        <dbReference type="Proteomes" id="UP000693946"/>
    </source>
</evidence>
<sequence>MSFLSLCRPSHQRQIVFALPVVTTSPASPRAADSPQPTSAVGTSPVSIHHRESVPASIPPLTESHPGLSPFPGTAASAVNLVKP</sequence>
<name>A0AAV6QEY4_SOLSE</name>
<reference evidence="2 3" key="1">
    <citation type="journal article" date="2021" name="Sci. Rep.">
        <title>Chromosome anchoring in Senegalese sole (Solea senegalensis) reveals sex-associated markers and genome rearrangements in flatfish.</title>
        <authorList>
            <person name="Guerrero-Cozar I."/>
            <person name="Gomez-Garrido J."/>
            <person name="Berbel C."/>
            <person name="Martinez-Blanch J.F."/>
            <person name="Alioto T."/>
            <person name="Claros M.G."/>
            <person name="Gagnaire P.A."/>
            <person name="Manchado M."/>
        </authorList>
    </citation>
    <scope>NUCLEOTIDE SEQUENCE [LARGE SCALE GENOMIC DNA]</scope>
    <source>
        <strain evidence="2">Sse05_10M</strain>
    </source>
</reference>
<dbReference type="EMBL" id="JAGKHQ010000018">
    <property type="protein sequence ID" value="KAG7486947.1"/>
    <property type="molecule type" value="Genomic_DNA"/>
</dbReference>
<dbReference type="EMBL" id="JAGKHQ010000018">
    <property type="protein sequence ID" value="KAG7486948.1"/>
    <property type="molecule type" value="Genomic_DNA"/>
</dbReference>
<protein>
    <submittedName>
        <fullName evidence="2">Uncharacterized protein</fullName>
    </submittedName>
</protein>
<feature type="region of interest" description="Disordered" evidence="1">
    <location>
        <begin position="25"/>
        <end position="84"/>
    </location>
</feature>
<gene>
    <name evidence="2" type="ORF">JOB18_042732</name>
</gene>
<comment type="caution">
    <text evidence="2">The sequence shown here is derived from an EMBL/GenBank/DDBJ whole genome shotgun (WGS) entry which is preliminary data.</text>
</comment>
<reference evidence="2" key="2">
    <citation type="submission" date="2021-03" db="EMBL/GenBank/DDBJ databases">
        <authorList>
            <person name="Guerrero-Cozar I."/>
            <person name="Gomez-Garrido J."/>
            <person name="Berbel C."/>
            <person name="Martinez-Blanch J.F."/>
            <person name="Alioto T."/>
            <person name="Claros M.G."/>
            <person name="Gagnaire P.A."/>
            <person name="Manchado M."/>
        </authorList>
    </citation>
    <scope>NUCLEOTIDE SEQUENCE</scope>
    <source>
        <strain evidence="2">Sse05_10M</strain>
        <tissue evidence="2">Blood</tissue>
    </source>
</reference>
<proteinExistence type="predicted"/>
<feature type="compositionally biased region" description="Polar residues" evidence="1">
    <location>
        <begin position="35"/>
        <end position="46"/>
    </location>
</feature>
<dbReference type="Proteomes" id="UP000693946">
    <property type="component" value="Linkage Group LG6"/>
</dbReference>
<keyword evidence="3" id="KW-1185">Reference proteome</keyword>
<accession>A0AAV6QEY4</accession>
<evidence type="ECO:0000256" key="1">
    <source>
        <dbReference type="SAM" id="MobiDB-lite"/>
    </source>
</evidence>
<dbReference type="EMBL" id="JAGKHQ010000018">
    <property type="protein sequence ID" value="KAG7486949.1"/>
    <property type="molecule type" value="Genomic_DNA"/>
</dbReference>
<evidence type="ECO:0000313" key="2">
    <source>
        <dbReference type="EMBL" id="KAG7486948.1"/>
    </source>
</evidence>
<organism evidence="2 3">
    <name type="scientific">Solea senegalensis</name>
    <name type="common">Senegalese sole</name>
    <dbReference type="NCBI Taxonomy" id="28829"/>
    <lineage>
        <taxon>Eukaryota</taxon>
        <taxon>Metazoa</taxon>
        <taxon>Chordata</taxon>
        <taxon>Craniata</taxon>
        <taxon>Vertebrata</taxon>
        <taxon>Euteleostomi</taxon>
        <taxon>Actinopterygii</taxon>
        <taxon>Neopterygii</taxon>
        <taxon>Teleostei</taxon>
        <taxon>Neoteleostei</taxon>
        <taxon>Acanthomorphata</taxon>
        <taxon>Carangaria</taxon>
        <taxon>Pleuronectiformes</taxon>
        <taxon>Pleuronectoidei</taxon>
        <taxon>Soleidae</taxon>
        <taxon>Solea</taxon>
    </lineage>
</organism>